<dbReference type="PROSITE" id="PS50995">
    <property type="entry name" value="HTH_MARR_2"/>
    <property type="match status" value="1"/>
</dbReference>
<dbReference type="InterPro" id="IPR036390">
    <property type="entry name" value="WH_DNA-bd_sf"/>
</dbReference>
<dbReference type="InterPro" id="IPR000835">
    <property type="entry name" value="HTH_MarR-typ"/>
</dbReference>
<dbReference type="Proteomes" id="UP001600894">
    <property type="component" value="Unassembled WGS sequence"/>
</dbReference>
<keyword evidence="1" id="KW-0805">Transcription regulation</keyword>
<evidence type="ECO:0000313" key="5">
    <source>
        <dbReference type="EMBL" id="GAA6269790.1"/>
    </source>
</evidence>
<proteinExistence type="predicted"/>
<comment type="caution">
    <text evidence="5">The sequence shown here is derived from an EMBL/GenBank/DDBJ whole genome shotgun (WGS) entry which is preliminary data.</text>
</comment>
<evidence type="ECO:0000256" key="1">
    <source>
        <dbReference type="ARBA" id="ARBA00023015"/>
    </source>
</evidence>
<dbReference type="PANTHER" id="PTHR42756:SF1">
    <property type="entry name" value="TRANSCRIPTIONAL REPRESSOR OF EMRAB OPERON"/>
    <property type="match status" value="1"/>
</dbReference>
<keyword evidence="2" id="KW-0238">DNA-binding</keyword>
<name>A0ABQ0B0I6_9FIRM</name>
<evidence type="ECO:0000259" key="4">
    <source>
        <dbReference type="PROSITE" id="PS50995"/>
    </source>
</evidence>
<dbReference type="InterPro" id="IPR036388">
    <property type="entry name" value="WH-like_DNA-bd_sf"/>
</dbReference>
<keyword evidence="3" id="KW-0804">Transcription</keyword>
<evidence type="ECO:0000256" key="2">
    <source>
        <dbReference type="ARBA" id="ARBA00023125"/>
    </source>
</evidence>
<gene>
    <name evidence="5" type="ORF">F130042H8_28500</name>
</gene>
<dbReference type="Pfam" id="PF12802">
    <property type="entry name" value="MarR_2"/>
    <property type="match status" value="1"/>
</dbReference>
<evidence type="ECO:0000256" key="3">
    <source>
        <dbReference type="ARBA" id="ARBA00023163"/>
    </source>
</evidence>
<accession>A0ABQ0B0I6</accession>
<reference evidence="5 6" key="1">
    <citation type="submission" date="2024-04" db="EMBL/GenBank/DDBJ databases">
        <title>Defined microbial consortia suppress multidrug-resistant proinflammatory Enterobacteriaceae via ecological control.</title>
        <authorList>
            <person name="Furuichi M."/>
            <person name="Kawaguchi T."/>
            <person name="Pust M."/>
            <person name="Yasuma K."/>
            <person name="Plichta D."/>
            <person name="Hasegawa N."/>
            <person name="Ohya T."/>
            <person name="Bhattarai S."/>
            <person name="Sasajima S."/>
            <person name="Aoto Y."/>
            <person name="Tuganbaev T."/>
            <person name="Yaginuma M."/>
            <person name="Ueda M."/>
            <person name="Okahashi N."/>
            <person name="Amafuji K."/>
            <person name="Kiridooshi Y."/>
            <person name="Sugita K."/>
            <person name="Strazar M."/>
            <person name="Skelly A."/>
            <person name="Suda W."/>
            <person name="Hattori M."/>
            <person name="Nakamoto N."/>
            <person name="Caballero S."/>
            <person name="Norman J."/>
            <person name="Olle B."/>
            <person name="Tanoue T."/>
            <person name="Arita M."/>
            <person name="Bucci V."/>
            <person name="Atarashi K."/>
            <person name="Xavier R."/>
            <person name="Honda K."/>
        </authorList>
    </citation>
    <scope>NUCLEOTIDE SEQUENCE [LARGE SCALE GENOMIC DNA]</scope>
    <source>
        <strain evidence="6">f13</strain>
    </source>
</reference>
<dbReference type="RefSeq" id="WP_178301617.1">
    <property type="nucleotide sequence ID" value="NZ_BAABXL010000001.1"/>
</dbReference>
<evidence type="ECO:0000313" key="6">
    <source>
        <dbReference type="Proteomes" id="UP001600894"/>
    </source>
</evidence>
<dbReference type="SUPFAM" id="SSF46785">
    <property type="entry name" value="Winged helix' DNA-binding domain"/>
    <property type="match status" value="1"/>
</dbReference>
<organism evidence="5 6">
    <name type="scientific">Enterocloster alcoholdehydrogenati</name>
    <dbReference type="NCBI Taxonomy" id="2547410"/>
    <lineage>
        <taxon>Bacteria</taxon>
        <taxon>Bacillati</taxon>
        <taxon>Bacillota</taxon>
        <taxon>Clostridia</taxon>
        <taxon>Lachnospirales</taxon>
        <taxon>Lachnospiraceae</taxon>
        <taxon>Enterocloster</taxon>
    </lineage>
</organism>
<keyword evidence="6" id="KW-1185">Reference proteome</keyword>
<feature type="domain" description="HTH marR-type" evidence="4">
    <location>
        <begin position="4"/>
        <end position="137"/>
    </location>
</feature>
<sequence length="150" mass="17236">MASNTDFLLSIRTSVKLHETLLKKICETCRLTLIEGKVIAFLHNNPGKDTAADIAEFRMLSKGNVSQAVESLIQKGLLQRIPDLHDRRRIHLVLLASSDPITAKIDCMMEEYRQYLFQGFSQKELDCYQKLSERIMENTKNAMKGRNTYE</sequence>
<dbReference type="Gene3D" id="1.10.10.10">
    <property type="entry name" value="Winged helix-like DNA-binding domain superfamily/Winged helix DNA-binding domain"/>
    <property type="match status" value="1"/>
</dbReference>
<protein>
    <recommendedName>
        <fullName evidence="4">HTH marR-type domain-containing protein</fullName>
    </recommendedName>
</protein>
<dbReference type="SMART" id="SM00347">
    <property type="entry name" value="HTH_MARR"/>
    <property type="match status" value="1"/>
</dbReference>
<dbReference type="EMBL" id="BAABXL010000001">
    <property type="protein sequence ID" value="GAA6269790.1"/>
    <property type="molecule type" value="Genomic_DNA"/>
</dbReference>
<dbReference type="PANTHER" id="PTHR42756">
    <property type="entry name" value="TRANSCRIPTIONAL REGULATOR, MARR"/>
    <property type="match status" value="1"/>
</dbReference>